<comment type="cofactor">
    <cofactor evidence="11">
        <name>heme</name>
        <dbReference type="ChEBI" id="CHEBI:30413"/>
    </cofactor>
</comment>
<evidence type="ECO:0000256" key="4">
    <source>
        <dbReference type="ARBA" id="ARBA00022692"/>
    </source>
</evidence>
<keyword evidence="9 12" id="KW-0503">Monooxygenase</keyword>
<reference evidence="14" key="2">
    <citation type="submission" date="2023-05" db="EMBL/GenBank/DDBJ databases">
        <authorList>
            <person name="Schelkunov M.I."/>
        </authorList>
    </citation>
    <scope>NUCLEOTIDE SEQUENCE</scope>
    <source>
        <strain evidence="14">Hsosn_3</strain>
        <tissue evidence="14">Leaf</tissue>
    </source>
</reference>
<evidence type="ECO:0000256" key="10">
    <source>
        <dbReference type="ARBA" id="ARBA00023136"/>
    </source>
</evidence>
<dbReference type="InterPro" id="IPR002401">
    <property type="entry name" value="Cyt_P450_E_grp-I"/>
</dbReference>
<keyword evidence="4 13" id="KW-0812">Transmembrane</keyword>
<dbReference type="PROSITE" id="PS00086">
    <property type="entry name" value="CYTOCHROME_P450"/>
    <property type="match status" value="1"/>
</dbReference>
<protein>
    <submittedName>
        <fullName evidence="14">Cytokinin hydroxylase-like</fullName>
    </submittedName>
</protein>
<dbReference type="GO" id="GO:0005506">
    <property type="term" value="F:iron ion binding"/>
    <property type="evidence" value="ECO:0007669"/>
    <property type="project" value="InterPro"/>
</dbReference>
<dbReference type="EMBL" id="JAUIZM010000009">
    <property type="protein sequence ID" value="KAK1366596.1"/>
    <property type="molecule type" value="Genomic_DNA"/>
</dbReference>
<evidence type="ECO:0000256" key="13">
    <source>
        <dbReference type="SAM" id="Phobius"/>
    </source>
</evidence>
<evidence type="ECO:0000256" key="2">
    <source>
        <dbReference type="ARBA" id="ARBA00010617"/>
    </source>
</evidence>
<dbReference type="Pfam" id="PF00067">
    <property type="entry name" value="p450"/>
    <property type="match status" value="1"/>
</dbReference>
<evidence type="ECO:0000256" key="6">
    <source>
        <dbReference type="ARBA" id="ARBA00022989"/>
    </source>
</evidence>
<keyword evidence="8 11" id="KW-0408">Iron</keyword>
<accession>A0AAD8HHG3</accession>
<evidence type="ECO:0000313" key="14">
    <source>
        <dbReference type="EMBL" id="KAK1366596.1"/>
    </source>
</evidence>
<feature type="binding site" description="axial binding residue" evidence="11">
    <location>
        <position position="470"/>
    </location>
    <ligand>
        <name>heme</name>
        <dbReference type="ChEBI" id="CHEBI:30413"/>
    </ligand>
    <ligandPart>
        <name>Fe</name>
        <dbReference type="ChEBI" id="CHEBI:18248"/>
    </ligandPart>
</feature>
<dbReference type="InterPro" id="IPR050665">
    <property type="entry name" value="Cytochrome_P450_Monooxygen"/>
</dbReference>
<dbReference type="InterPro" id="IPR001128">
    <property type="entry name" value="Cyt_P450"/>
</dbReference>
<evidence type="ECO:0000256" key="5">
    <source>
        <dbReference type="ARBA" id="ARBA00022723"/>
    </source>
</evidence>
<keyword evidence="10 13" id="KW-0472">Membrane</keyword>
<evidence type="ECO:0000256" key="8">
    <source>
        <dbReference type="ARBA" id="ARBA00023004"/>
    </source>
</evidence>
<organism evidence="14 15">
    <name type="scientific">Heracleum sosnowskyi</name>
    <dbReference type="NCBI Taxonomy" id="360622"/>
    <lineage>
        <taxon>Eukaryota</taxon>
        <taxon>Viridiplantae</taxon>
        <taxon>Streptophyta</taxon>
        <taxon>Embryophyta</taxon>
        <taxon>Tracheophyta</taxon>
        <taxon>Spermatophyta</taxon>
        <taxon>Magnoliopsida</taxon>
        <taxon>eudicotyledons</taxon>
        <taxon>Gunneridae</taxon>
        <taxon>Pentapetalae</taxon>
        <taxon>asterids</taxon>
        <taxon>campanulids</taxon>
        <taxon>Apiales</taxon>
        <taxon>Apiaceae</taxon>
        <taxon>Apioideae</taxon>
        <taxon>apioid superclade</taxon>
        <taxon>Tordylieae</taxon>
        <taxon>Tordyliinae</taxon>
        <taxon>Heracleum</taxon>
    </lineage>
</organism>
<evidence type="ECO:0000256" key="7">
    <source>
        <dbReference type="ARBA" id="ARBA00023002"/>
    </source>
</evidence>
<keyword evidence="6 13" id="KW-1133">Transmembrane helix</keyword>
<dbReference type="GO" id="GO:0016705">
    <property type="term" value="F:oxidoreductase activity, acting on paired donors, with incorporation or reduction of molecular oxygen"/>
    <property type="evidence" value="ECO:0007669"/>
    <property type="project" value="InterPro"/>
</dbReference>
<reference evidence="14" key="1">
    <citation type="submission" date="2023-02" db="EMBL/GenBank/DDBJ databases">
        <title>Genome of toxic invasive species Heracleum sosnowskyi carries increased number of genes despite the absence of recent whole-genome duplications.</title>
        <authorList>
            <person name="Schelkunov M."/>
            <person name="Shtratnikova V."/>
            <person name="Makarenko M."/>
            <person name="Klepikova A."/>
            <person name="Omelchenko D."/>
            <person name="Novikova G."/>
            <person name="Obukhova E."/>
            <person name="Bogdanov V."/>
            <person name="Penin A."/>
            <person name="Logacheva M."/>
        </authorList>
    </citation>
    <scope>NUCLEOTIDE SEQUENCE</scope>
    <source>
        <strain evidence="14">Hsosn_3</strain>
        <tissue evidence="14">Leaf</tissue>
    </source>
</reference>
<keyword evidence="3 11" id="KW-0349">Heme</keyword>
<sequence length="523" mass="59759">MGLNWVLKDVGLAMAVLLFLVLYKIIFSFWIWPNMAYQKLKRNGLSGPSPSFPLGNINDMVQAAKRNKQSLTSSNVITHDVHSRVFPYYALWQKSYGKVFVHWLGTEPFLYVSDAEFLKQMSAAVPGKSWGKSNIFRNDRKPMFGSGLVFAEGEDWVRHRNVLTPAFFPANLKALASLMVASTNNMIDRWTSIINSGHQEIEFEKEITTATGEIIAKASFGMTYETGRKVLEKLRVMQQTLFNSNRYVGVPYSKYLCLKKYREAKRLGDEIDALLLSLINDKTKLKKDRDHSGVATDRETNLLDMMLADYESAKSLTTKEIVDECKTFFFGGHETVALALTWTLFLLSVHPEWQNQLREEIKQVVGDQVVDANMLAGLKKMGWVMNEALRLYPPAPQLQRQARYDIQVNEVIIPKETNILIDVMAIMHDRGFWGDTVHQFRPERFEADNLYGGCEHKMGYVPFGFGGRMCIGRNLAIMEYKIVLTLILSRFSFSLSPYYIHSPAIMFTLRPAYGMPLVVQPLY</sequence>
<evidence type="ECO:0000256" key="11">
    <source>
        <dbReference type="PIRSR" id="PIRSR602401-1"/>
    </source>
</evidence>
<dbReference type="AlphaFoldDB" id="A0AAD8HHG3"/>
<comment type="subcellular location">
    <subcellularLocation>
        <location evidence="1">Membrane</location>
    </subcellularLocation>
</comment>
<dbReference type="GO" id="GO:0016020">
    <property type="term" value="C:membrane"/>
    <property type="evidence" value="ECO:0007669"/>
    <property type="project" value="UniProtKB-SubCell"/>
</dbReference>
<dbReference type="InterPro" id="IPR036396">
    <property type="entry name" value="Cyt_P450_sf"/>
</dbReference>
<dbReference type="GO" id="GO:0020037">
    <property type="term" value="F:heme binding"/>
    <property type="evidence" value="ECO:0007669"/>
    <property type="project" value="InterPro"/>
</dbReference>
<dbReference type="Gene3D" id="1.10.630.10">
    <property type="entry name" value="Cytochrome P450"/>
    <property type="match status" value="1"/>
</dbReference>
<evidence type="ECO:0000256" key="3">
    <source>
        <dbReference type="ARBA" id="ARBA00022617"/>
    </source>
</evidence>
<dbReference type="SUPFAM" id="SSF48264">
    <property type="entry name" value="Cytochrome P450"/>
    <property type="match status" value="1"/>
</dbReference>
<comment type="caution">
    <text evidence="14">The sequence shown here is derived from an EMBL/GenBank/DDBJ whole genome shotgun (WGS) entry which is preliminary data.</text>
</comment>
<keyword evidence="7 12" id="KW-0560">Oxidoreductase</keyword>
<keyword evidence="5 11" id="KW-0479">Metal-binding</keyword>
<proteinExistence type="inferred from homology"/>
<dbReference type="Proteomes" id="UP001237642">
    <property type="component" value="Unassembled WGS sequence"/>
</dbReference>
<dbReference type="PRINTS" id="PR00385">
    <property type="entry name" value="P450"/>
</dbReference>
<dbReference type="InterPro" id="IPR017972">
    <property type="entry name" value="Cyt_P450_CS"/>
</dbReference>
<dbReference type="PANTHER" id="PTHR24282:SF15">
    <property type="entry name" value="CYTOCHROME P450, FAMILY 715, SUBFAMILY A, POLYPEPTIDE 1"/>
    <property type="match status" value="1"/>
</dbReference>
<name>A0AAD8HHG3_9APIA</name>
<dbReference type="GO" id="GO:0004497">
    <property type="term" value="F:monooxygenase activity"/>
    <property type="evidence" value="ECO:0007669"/>
    <property type="project" value="UniProtKB-KW"/>
</dbReference>
<feature type="transmembrane region" description="Helical" evidence="13">
    <location>
        <begin position="12"/>
        <end position="32"/>
    </location>
</feature>
<evidence type="ECO:0000256" key="9">
    <source>
        <dbReference type="ARBA" id="ARBA00023033"/>
    </source>
</evidence>
<gene>
    <name evidence="14" type="ORF">POM88_042157</name>
</gene>
<comment type="similarity">
    <text evidence="2 12">Belongs to the cytochrome P450 family.</text>
</comment>
<evidence type="ECO:0000256" key="12">
    <source>
        <dbReference type="RuleBase" id="RU000461"/>
    </source>
</evidence>
<evidence type="ECO:0000313" key="15">
    <source>
        <dbReference type="Proteomes" id="UP001237642"/>
    </source>
</evidence>
<dbReference type="PANTHER" id="PTHR24282">
    <property type="entry name" value="CYTOCHROME P450 FAMILY MEMBER"/>
    <property type="match status" value="1"/>
</dbReference>
<evidence type="ECO:0000256" key="1">
    <source>
        <dbReference type="ARBA" id="ARBA00004370"/>
    </source>
</evidence>
<keyword evidence="15" id="KW-1185">Reference proteome</keyword>
<dbReference type="GO" id="GO:0009805">
    <property type="term" value="P:coumarin biosynthetic process"/>
    <property type="evidence" value="ECO:0007669"/>
    <property type="project" value="UniProtKB-ARBA"/>
</dbReference>
<dbReference type="PRINTS" id="PR00463">
    <property type="entry name" value="EP450I"/>
</dbReference>